<dbReference type="Gene3D" id="3.40.50.12140">
    <property type="entry name" value="Domain of unknown function DUF4159"/>
    <property type="match status" value="1"/>
</dbReference>
<keyword evidence="1" id="KW-1133">Transmembrane helix</keyword>
<name>A0A175R4A4_9HYPH</name>
<comment type="caution">
    <text evidence="4">The sequence shown here is derived from an EMBL/GenBank/DDBJ whole genome shotgun (WGS) entry which is preliminary data.</text>
</comment>
<evidence type="ECO:0000313" key="4">
    <source>
        <dbReference type="EMBL" id="KTQ86957.1"/>
    </source>
</evidence>
<dbReference type="EMBL" id="LDPZ01000046">
    <property type="protein sequence ID" value="KTQ86957.1"/>
    <property type="molecule type" value="Genomic_DNA"/>
</dbReference>
<accession>A0A175R4A4</accession>
<keyword evidence="1" id="KW-0472">Membrane</keyword>
<dbReference type="AlphaFoldDB" id="A0A175R4A4"/>
<dbReference type="PANTHER" id="PTHR37464:SF1">
    <property type="entry name" value="BLL2463 PROTEIN"/>
    <property type="match status" value="1"/>
</dbReference>
<dbReference type="InterPro" id="IPR025297">
    <property type="entry name" value="DUF4159"/>
</dbReference>
<dbReference type="Pfam" id="PF07584">
    <property type="entry name" value="BatA"/>
    <property type="match status" value="1"/>
</dbReference>
<keyword evidence="1" id="KW-0812">Transmembrane</keyword>
<organism evidence="4 5">
    <name type="scientific">Aureimonas ureilytica</name>
    <dbReference type="NCBI Taxonomy" id="401562"/>
    <lineage>
        <taxon>Bacteria</taxon>
        <taxon>Pseudomonadati</taxon>
        <taxon>Pseudomonadota</taxon>
        <taxon>Alphaproteobacteria</taxon>
        <taxon>Hyphomicrobiales</taxon>
        <taxon>Aurantimonadaceae</taxon>
        <taxon>Aureimonas</taxon>
    </lineage>
</organism>
<dbReference type="Proteomes" id="UP000078272">
    <property type="component" value="Unassembled WGS sequence"/>
</dbReference>
<dbReference type="RefSeq" id="WP_058636069.1">
    <property type="nucleotide sequence ID" value="NZ_LDPZ01000046.1"/>
</dbReference>
<gene>
    <name evidence="4" type="ORF">NS226_17685</name>
</gene>
<evidence type="ECO:0000259" key="2">
    <source>
        <dbReference type="Pfam" id="PF07584"/>
    </source>
</evidence>
<dbReference type="PANTHER" id="PTHR37464">
    <property type="entry name" value="BLL2463 PROTEIN"/>
    <property type="match status" value="1"/>
</dbReference>
<dbReference type="STRING" id="401562.NS365_18790"/>
<dbReference type="InterPro" id="IPR029062">
    <property type="entry name" value="Class_I_gatase-like"/>
</dbReference>
<sequence length="954" mass="100499">MGGLSLSFGAPLVLAGLLALPLIWWLLRLTPPRPQTETFPPLRILERVAKREETPSKSPWWLTLLRLLLAAAVILALAAPILNPRESALTGNGPVVVFLDNGWASARDWTARRGAAEALIREAGESGRPVSLVLTADGNANDPAPVEAATALERLAAAEPRSISVDRAAAAKRLAGVLSGQSGISLALLTDGLDGAGTAEATQALRALGPVQSLVYRPTLTDLFALTAADNATEALKVSGVRPTNQASAPAEITLRALDAQEREIGRAPLAFAAGSTAGEARFEVPVELRNDIARIERDGALDAASVRLVDDSFQRRKVGLVSGEAADLAQPLLSPLYYITRALEPYADLIRPESADLATAVPALVKQNPSIIVLADIGVLPQAAREALTGFVDKGGILLRFAGPRLAASTAEDDLVPVRLRGGERQLGGALSWSEPQKLAPIPAESPLAGIAIPDDVTVSRQILAEPSADLPARTWASLADGTPLITAARRGGGSIVLVHTTAEATWSNLPISGAFVNMLRRIVTLSRGTSAAGGEGAAQVLPPYRILNGEGRLVQPGPDVRPLTVRPGEEPTPSIDHPPGLYGTSEGYRALNLFAPGAELRPLPELDLGTPLVSRAYGLGDATDLTPWLFAGALALFTLDALALLWLNGGFARLGRRMAGLKRPSSALPLLLVSALLLANPPHPAQAQARPADEATRGLEGVDAQKAIAATETTHLAYVQTGDAATDQLSRQGLSGLSQFIASKTALEPGEPMAVDLEKDELSFYPILYWPVHADAAMPSPAAISRVDAYMKQGGTVLFDVEGDAAGDLSGTSVSPGQRRLRDILADLDVPPLEPVPRDHVLTKAFYILDNFPGRHTGSDLWVESLNRSGDAQARPASAGDGVSSIMITSNDFASAWAIDDNGLFMRPTDSADPAQREYAYRAGVNIVMYVLTGNYKADQVHVPALLERLGQ</sequence>
<dbReference type="InterPro" id="IPR024163">
    <property type="entry name" value="Aerotolerance_reg_N"/>
</dbReference>
<dbReference type="CDD" id="cd03143">
    <property type="entry name" value="A4_beta-galactosidase_middle_domain"/>
    <property type="match status" value="1"/>
</dbReference>
<proteinExistence type="predicted"/>
<dbReference type="InterPro" id="IPR011933">
    <property type="entry name" value="Double_TM_dom"/>
</dbReference>
<protein>
    <submittedName>
        <fullName evidence="4">RNA-binding protein</fullName>
    </submittedName>
</protein>
<dbReference type="PATRIC" id="fig|401562.3.peg.3475"/>
<dbReference type="Pfam" id="PF13709">
    <property type="entry name" value="DUF4159"/>
    <property type="match status" value="1"/>
</dbReference>
<dbReference type="Gene3D" id="3.40.50.880">
    <property type="match status" value="1"/>
</dbReference>
<dbReference type="OrthoDB" id="9773014at2"/>
<dbReference type="NCBIfam" id="TIGR02226">
    <property type="entry name" value="two_anch"/>
    <property type="match status" value="1"/>
</dbReference>
<evidence type="ECO:0000313" key="5">
    <source>
        <dbReference type="Proteomes" id="UP000078272"/>
    </source>
</evidence>
<dbReference type="SUPFAM" id="SSF52317">
    <property type="entry name" value="Class I glutamine amidotransferase-like"/>
    <property type="match status" value="1"/>
</dbReference>
<feature type="domain" description="Aerotolerance regulator N-terminal" evidence="2">
    <location>
        <begin position="6"/>
        <end position="80"/>
    </location>
</feature>
<feature type="transmembrane region" description="Helical" evidence="1">
    <location>
        <begin position="6"/>
        <end position="27"/>
    </location>
</feature>
<feature type="domain" description="DUF4159" evidence="3">
    <location>
        <begin position="717"/>
        <end position="934"/>
    </location>
</feature>
<reference evidence="4 5" key="1">
    <citation type="journal article" date="2016" name="Front. Microbiol.">
        <title>Genomic Resource of Rice Seed Associated Bacteria.</title>
        <authorList>
            <person name="Midha S."/>
            <person name="Bansal K."/>
            <person name="Sharma S."/>
            <person name="Kumar N."/>
            <person name="Patil P.P."/>
            <person name="Chaudhry V."/>
            <person name="Patil P.B."/>
        </authorList>
    </citation>
    <scope>NUCLEOTIDE SEQUENCE [LARGE SCALE GENOMIC DNA]</scope>
    <source>
        <strain evidence="4 5">NS226</strain>
    </source>
</reference>
<evidence type="ECO:0000256" key="1">
    <source>
        <dbReference type="SAM" id="Phobius"/>
    </source>
</evidence>
<feature type="transmembrane region" description="Helical" evidence="1">
    <location>
        <begin position="60"/>
        <end position="82"/>
    </location>
</feature>
<evidence type="ECO:0000259" key="3">
    <source>
        <dbReference type="Pfam" id="PF13709"/>
    </source>
</evidence>